<evidence type="ECO:0000313" key="2">
    <source>
        <dbReference type="EMBL" id="KAF4974909.1"/>
    </source>
</evidence>
<comment type="caution">
    <text evidence="2">The sequence shown here is derived from an EMBL/GenBank/DDBJ whole genome shotgun (WGS) entry which is preliminary data.</text>
</comment>
<gene>
    <name evidence="2" type="ORF">FZEAL_8239</name>
</gene>
<protein>
    <submittedName>
        <fullName evidence="2">Uncharacterized protein</fullName>
    </submittedName>
</protein>
<evidence type="ECO:0000313" key="3">
    <source>
        <dbReference type="Proteomes" id="UP000635477"/>
    </source>
</evidence>
<reference evidence="2" key="1">
    <citation type="journal article" date="2020" name="BMC Genomics">
        <title>Correction to: Identification and distribution of gene clusters required for synthesis of sphingolipid metabolism inhibitors in diverse species of the filamentous fungus Fusarium.</title>
        <authorList>
            <person name="Kim H.S."/>
            <person name="Lohmar J.M."/>
            <person name="Busman M."/>
            <person name="Brown D.W."/>
            <person name="Naumann T.A."/>
            <person name="Divon H.H."/>
            <person name="Lysoe E."/>
            <person name="Uhlig S."/>
            <person name="Proctor R.H."/>
        </authorList>
    </citation>
    <scope>NUCLEOTIDE SEQUENCE</scope>
    <source>
        <strain evidence="2">NRRL 22465</strain>
    </source>
</reference>
<accession>A0A8H4UEW1</accession>
<proteinExistence type="predicted"/>
<feature type="compositionally biased region" description="Low complexity" evidence="1">
    <location>
        <begin position="172"/>
        <end position="183"/>
    </location>
</feature>
<organism evidence="2 3">
    <name type="scientific">Fusarium zealandicum</name>
    <dbReference type="NCBI Taxonomy" id="1053134"/>
    <lineage>
        <taxon>Eukaryota</taxon>
        <taxon>Fungi</taxon>
        <taxon>Dikarya</taxon>
        <taxon>Ascomycota</taxon>
        <taxon>Pezizomycotina</taxon>
        <taxon>Sordariomycetes</taxon>
        <taxon>Hypocreomycetidae</taxon>
        <taxon>Hypocreales</taxon>
        <taxon>Nectriaceae</taxon>
        <taxon>Fusarium</taxon>
        <taxon>Fusarium staphyleae species complex</taxon>
    </lineage>
</organism>
<keyword evidence="3" id="KW-1185">Reference proteome</keyword>
<feature type="region of interest" description="Disordered" evidence="1">
    <location>
        <begin position="106"/>
        <end position="241"/>
    </location>
</feature>
<feature type="compositionally biased region" description="Basic residues" evidence="1">
    <location>
        <begin position="157"/>
        <end position="167"/>
    </location>
</feature>
<dbReference type="EMBL" id="JABEYC010000694">
    <property type="protein sequence ID" value="KAF4974909.1"/>
    <property type="molecule type" value="Genomic_DNA"/>
</dbReference>
<name>A0A8H4UEW1_9HYPO</name>
<dbReference type="Proteomes" id="UP000635477">
    <property type="component" value="Unassembled WGS sequence"/>
</dbReference>
<dbReference type="AlphaFoldDB" id="A0A8H4UEW1"/>
<sequence length="398" mass="42807">MTVLRPSSGTQALNTPSDMAPSCRCTVIDHEWLIRQNCRAFLGPKAEFEVGTRLEQTGQWHAFVMKTEAGKRSMIMSSTASDPVRAIESLHENSARAVDQAIACHGYDLPPSTSTKSRSGMRGGDSRPEVIALCGSSDSEVSASDSDDSLADTTPRASHRRRSHRNGRAATESSSLRRSNSENQYVSDNDEPAGRGPPAWGQILPQRQHPQFPASKPPAPGWNGVPPAPIQVSRPPSAVVPQPPKVMPAPPRLIPMPPPGQKTHAALLNLHWLGNGKKKMLVQVAPSIQCLQHIATNEAVLRPLSFANASAPLPYPPPPPAMRNTNYRATVRRVTLGEDTYEMAAFGNDLGALFRSTSAIPKFDIDIITASIYPVFPVVPPPRPSSAASSTSSHGIVD</sequence>
<dbReference type="OrthoDB" id="5148182at2759"/>
<evidence type="ECO:0000256" key="1">
    <source>
        <dbReference type="SAM" id="MobiDB-lite"/>
    </source>
</evidence>
<reference evidence="2" key="2">
    <citation type="submission" date="2020-05" db="EMBL/GenBank/DDBJ databases">
        <authorList>
            <person name="Kim H.-S."/>
            <person name="Proctor R.H."/>
            <person name="Brown D.W."/>
        </authorList>
    </citation>
    <scope>NUCLEOTIDE SEQUENCE</scope>
    <source>
        <strain evidence="2">NRRL 22465</strain>
    </source>
</reference>